<dbReference type="Proteomes" id="UP000231567">
    <property type="component" value="Unassembled WGS sequence"/>
</dbReference>
<evidence type="ECO:0000313" key="2">
    <source>
        <dbReference type="Proteomes" id="UP000231567"/>
    </source>
</evidence>
<protein>
    <recommendedName>
        <fullName evidence="3">Type 4 fimbrial biogenesis protein PilX N-terminal domain-containing protein</fullName>
    </recommendedName>
</protein>
<evidence type="ECO:0008006" key="3">
    <source>
        <dbReference type="Google" id="ProtNLM"/>
    </source>
</evidence>
<accession>A0A2G9YQB0</accession>
<proteinExistence type="predicted"/>
<organism evidence="1 2">
    <name type="scientific">Candidatus Nealsonbacteria bacterium CG23_combo_of_CG06-09_8_20_14_all_40_13</name>
    <dbReference type="NCBI Taxonomy" id="1974724"/>
    <lineage>
        <taxon>Bacteria</taxon>
        <taxon>Candidatus Nealsoniibacteriota</taxon>
    </lineage>
</organism>
<evidence type="ECO:0000313" key="1">
    <source>
        <dbReference type="EMBL" id="PIP21384.1"/>
    </source>
</evidence>
<comment type="caution">
    <text evidence="1">The sequence shown here is derived from an EMBL/GenBank/DDBJ whole genome shotgun (WGS) entry which is preliminary data.</text>
</comment>
<name>A0A2G9YQB0_9BACT</name>
<dbReference type="AlphaFoldDB" id="A0A2G9YQB0"/>
<gene>
    <name evidence="1" type="ORF">COX39_03435</name>
</gene>
<reference evidence="1 2" key="1">
    <citation type="submission" date="2017-09" db="EMBL/GenBank/DDBJ databases">
        <title>Depth-based differentiation of microbial function through sediment-hosted aquifers and enrichment of novel symbionts in the deep terrestrial subsurface.</title>
        <authorList>
            <person name="Probst A.J."/>
            <person name="Ladd B."/>
            <person name="Jarett J.K."/>
            <person name="Geller-Mcgrath D.E."/>
            <person name="Sieber C.M."/>
            <person name="Emerson J.B."/>
            <person name="Anantharaman K."/>
            <person name="Thomas B.C."/>
            <person name="Malmstrom R."/>
            <person name="Stieglmeier M."/>
            <person name="Klingl A."/>
            <person name="Woyke T."/>
            <person name="Ryan C.M."/>
            <person name="Banfield J.F."/>
        </authorList>
    </citation>
    <scope>NUCLEOTIDE SEQUENCE [LARGE SCALE GENOMIC DNA]</scope>
    <source>
        <strain evidence="1">CG23_combo_of_CG06-09_8_20_14_all_40_13</strain>
    </source>
</reference>
<dbReference type="EMBL" id="PCRM01000044">
    <property type="protein sequence ID" value="PIP21384.1"/>
    <property type="molecule type" value="Genomic_DNA"/>
</dbReference>
<sequence length="436" mass="45323">MKQQKGQMLVAALIIATVVMLLVTALLSYATFGNFSANRSLKRSQAMAIAEAGVDKTIMSLNGDANYSGETDTVFGGGTFSVILSGLGDSRIIKSKGKVGNIEKVIRAQAVVATDKVEFHYGAQVGSLGLIMSNQSKISGTGGAAGNVYSNGSIIPYSPGHRGTITGDVYVAKNGNRIENIDIGHDAHAHILKNCTVANDIYYVSGGSVQNCTYGGTVKVEIGAIPEKPLPIAPESISKWESEAAAGGERGPYTLSGKDATVSLGPIKINGDMLIDNNAILTVTGTIWVTGNITIRNGVIVKLSSGYGARSGIIIGDGPSTPAEAGKIWVGNDVTVGGSGSTGSYIMLLSTNTKSNPDDPAINAGNNSTSVIFYASRGMITIENNASLKEVTGYGLYLKNGAQITYESGLASTTNFASGPGGSWKFKKDSWQEIKE</sequence>